<keyword evidence="4" id="KW-0804">Transcription</keyword>
<comment type="caution">
    <text evidence="9">The sequence shown here is derived from an EMBL/GenBank/DDBJ whole genome shotgun (WGS) entry which is preliminary data.</text>
</comment>
<dbReference type="InterPro" id="IPR004827">
    <property type="entry name" value="bZIP"/>
</dbReference>
<protein>
    <submittedName>
        <fullName evidence="9">Transcription factor PosF21</fullName>
    </submittedName>
</protein>
<dbReference type="SMART" id="SM00338">
    <property type="entry name" value="BRLZ"/>
    <property type="match status" value="1"/>
</dbReference>
<evidence type="ECO:0000256" key="4">
    <source>
        <dbReference type="ARBA" id="ARBA00023163"/>
    </source>
</evidence>
<feature type="region of interest" description="Disordered" evidence="7">
    <location>
        <begin position="389"/>
        <end position="443"/>
    </location>
</feature>
<dbReference type="CDD" id="cd14703">
    <property type="entry name" value="bZIP_plant_RF2"/>
    <property type="match status" value="1"/>
</dbReference>
<feature type="coiled-coil region" evidence="6">
    <location>
        <begin position="267"/>
        <end position="336"/>
    </location>
</feature>
<dbReference type="EMBL" id="JACGWN010000009">
    <property type="protein sequence ID" value="KAL0432958.1"/>
    <property type="molecule type" value="Genomic_DNA"/>
</dbReference>
<evidence type="ECO:0000256" key="3">
    <source>
        <dbReference type="ARBA" id="ARBA00023125"/>
    </source>
</evidence>
<keyword evidence="5" id="KW-0539">Nucleus</keyword>
<evidence type="ECO:0000256" key="7">
    <source>
        <dbReference type="SAM" id="MobiDB-lite"/>
    </source>
</evidence>
<dbReference type="PANTHER" id="PTHR13690">
    <property type="entry name" value="TRANSCRIPTION FACTOR POSF21-RELATED"/>
    <property type="match status" value="1"/>
</dbReference>
<proteinExistence type="predicted"/>
<evidence type="ECO:0000259" key="8">
    <source>
        <dbReference type="PROSITE" id="PS50217"/>
    </source>
</evidence>
<feature type="region of interest" description="Disordered" evidence="7">
    <location>
        <begin position="1"/>
        <end position="84"/>
    </location>
</feature>
<dbReference type="GO" id="GO:0005634">
    <property type="term" value="C:nucleus"/>
    <property type="evidence" value="ECO:0007669"/>
    <property type="project" value="UniProtKB-SubCell"/>
</dbReference>
<dbReference type="PANTHER" id="PTHR13690:SF124">
    <property type="entry name" value="TRANSCRIPTION FACTOR RF2A"/>
    <property type="match status" value="1"/>
</dbReference>
<keyword evidence="2" id="KW-0805">Transcription regulation</keyword>
<feature type="region of interest" description="Disordered" evidence="7">
    <location>
        <begin position="168"/>
        <end position="187"/>
    </location>
</feature>
<organism evidence="9">
    <name type="scientific">Sesamum latifolium</name>
    <dbReference type="NCBI Taxonomy" id="2727402"/>
    <lineage>
        <taxon>Eukaryota</taxon>
        <taxon>Viridiplantae</taxon>
        <taxon>Streptophyta</taxon>
        <taxon>Embryophyta</taxon>
        <taxon>Tracheophyta</taxon>
        <taxon>Spermatophyta</taxon>
        <taxon>Magnoliopsida</taxon>
        <taxon>eudicotyledons</taxon>
        <taxon>Gunneridae</taxon>
        <taxon>Pentapetalae</taxon>
        <taxon>asterids</taxon>
        <taxon>lamiids</taxon>
        <taxon>Lamiales</taxon>
        <taxon>Pedaliaceae</taxon>
        <taxon>Sesamum</taxon>
    </lineage>
</organism>
<keyword evidence="3" id="KW-0238">DNA-binding</keyword>
<evidence type="ECO:0000256" key="5">
    <source>
        <dbReference type="ARBA" id="ARBA00023242"/>
    </source>
</evidence>
<feature type="compositionally biased region" description="Basic residues" evidence="7">
    <location>
        <begin position="391"/>
        <end position="404"/>
    </location>
</feature>
<evidence type="ECO:0000256" key="2">
    <source>
        <dbReference type="ARBA" id="ARBA00023015"/>
    </source>
</evidence>
<accession>A0AAW2VUM9</accession>
<sequence>MDKEKTHHGAGSLLPPPGRYSAFSPPNSSYNMKSDLSGSSNLPPIGAGSSSEQGHFGHGMSDSSRFSHDISQMPDNPPKNLGHRRAHSEILTLPDDISFDSDLGVVGGLDGPSFSDETEDDLLSTYLDMDKFNSTTGIYECQVGDSSATEQGFLSTPAIELSNPSADNVATASNEKPRIRHQHSQSMDGSTTIKEMLISGSEGPSPAESKKAISAAKLAELALIDPKRAKSFYKFNVWVKRSVVWFLINDIFKNWIWANRQSAARSKERKMRYITELERKLQTLQTEATSLSAQFTLLQRDTNGLTSENSELKLQLQTMEQQMHLQDALNDALKEEIQHLKVLTGQTIPNGGPMMSIPTSYGANQHYYPNNHTVNTLLTAQKLQHLQLHSQKQHHQFHQHHLHPFQRQQLQQQPQSQSSVQQQEQQLQQTGDVKLRSSLPSSK</sequence>
<evidence type="ECO:0000256" key="1">
    <source>
        <dbReference type="ARBA" id="ARBA00004123"/>
    </source>
</evidence>
<reference evidence="9" key="2">
    <citation type="journal article" date="2024" name="Plant">
        <title>Genomic evolution and insights into agronomic trait innovations of Sesamum species.</title>
        <authorList>
            <person name="Miao H."/>
            <person name="Wang L."/>
            <person name="Qu L."/>
            <person name="Liu H."/>
            <person name="Sun Y."/>
            <person name="Le M."/>
            <person name="Wang Q."/>
            <person name="Wei S."/>
            <person name="Zheng Y."/>
            <person name="Lin W."/>
            <person name="Duan Y."/>
            <person name="Cao H."/>
            <person name="Xiong S."/>
            <person name="Wang X."/>
            <person name="Wei L."/>
            <person name="Li C."/>
            <person name="Ma Q."/>
            <person name="Ju M."/>
            <person name="Zhao R."/>
            <person name="Li G."/>
            <person name="Mu C."/>
            <person name="Tian Q."/>
            <person name="Mei H."/>
            <person name="Zhang T."/>
            <person name="Gao T."/>
            <person name="Zhang H."/>
        </authorList>
    </citation>
    <scope>NUCLEOTIDE SEQUENCE</scope>
    <source>
        <strain evidence="9">KEN1</strain>
    </source>
</reference>
<dbReference type="InterPro" id="IPR046347">
    <property type="entry name" value="bZIP_sf"/>
</dbReference>
<gene>
    <name evidence="9" type="ORF">Slati_2630100</name>
</gene>
<dbReference type="Gene3D" id="1.20.5.170">
    <property type="match status" value="1"/>
</dbReference>
<dbReference type="GO" id="GO:0003677">
    <property type="term" value="F:DNA binding"/>
    <property type="evidence" value="ECO:0007669"/>
    <property type="project" value="UniProtKB-KW"/>
</dbReference>
<dbReference type="PROSITE" id="PS50217">
    <property type="entry name" value="BZIP"/>
    <property type="match status" value="1"/>
</dbReference>
<dbReference type="InterPro" id="IPR044759">
    <property type="entry name" value="bZIP_RF2"/>
</dbReference>
<feature type="compositionally biased region" description="Polar residues" evidence="7">
    <location>
        <begin position="24"/>
        <end position="53"/>
    </location>
</feature>
<feature type="compositionally biased region" description="Polar residues" evidence="7">
    <location>
        <begin position="61"/>
        <end position="74"/>
    </location>
</feature>
<feature type="domain" description="BZIP" evidence="8">
    <location>
        <begin position="259"/>
        <end position="312"/>
    </location>
</feature>
<evidence type="ECO:0000256" key="6">
    <source>
        <dbReference type="SAM" id="Coils"/>
    </source>
</evidence>
<evidence type="ECO:0000313" key="9">
    <source>
        <dbReference type="EMBL" id="KAL0432958.1"/>
    </source>
</evidence>
<dbReference type="SUPFAM" id="SSF57959">
    <property type="entry name" value="Leucine zipper domain"/>
    <property type="match status" value="1"/>
</dbReference>
<feature type="compositionally biased region" description="Low complexity" evidence="7">
    <location>
        <begin position="405"/>
        <end position="429"/>
    </location>
</feature>
<reference evidence="9" key="1">
    <citation type="submission" date="2020-06" db="EMBL/GenBank/DDBJ databases">
        <authorList>
            <person name="Li T."/>
            <person name="Hu X."/>
            <person name="Zhang T."/>
            <person name="Song X."/>
            <person name="Zhang H."/>
            <person name="Dai N."/>
            <person name="Sheng W."/>
            <person name="Hou X."/>
            <person name="Wei L."/>
        </authorList>
    </citation>
    <scope>NUCLEOTIDE SEQUENCE</scope>
    <source>
        <strain evidence="9">KEN1</strain>
        <tissue evidence="9">Leaf</tissue>
    </source>
</reference>
<dbReference type="GO" id="GO:0003700">
    <property type="term" value="F:DNA-binding transcription factor activity"/>
    <property type="evidence" value="ECO:0007669"/>
    <property type="project" value="InterPro"/>
</dbReference>
<comment type="subcellular location">
    <subcellularLocation>
        <location evidence="1">Nucleus</location>
    </subcellularLocation>
</comment>
<keyword evidence="6" id="KW-0175">Coiled coil</keyword>
<name>A0AAW2VUM9_9LAMI</name>
<dbReference type="AlphaFoldDB" id="A0AAW2VUM9"/>